<accession>A0A316UKP6</accession>
<proteinExistence type="predicted"/>
<dbReference type="AlphaFoldDB" id="A0A316UKP6"/>
<dbReference type="RefSeq" id="XP_025359115.1">
    <property type="nucleotide sequence ID" value="XM_025507243.1"/>
</dbReference>
<dbReference type="EMBL" id="KZ819681">
    <property type="protein sequence ID" value="PWN24503.1"/>
    <property type="molecule type" value="Genomic_DNA"/>
</dbReference>
<protein>
    <submittedName>
        <fullName evidence="1">Uncharacterized protein</fullName>
    </submittedName>
</protein>
<gene>
    <name evidence="1" type="ORF">BDZ90DRAFT_235043</name>
</gene>
<evidence type="ECO:0000313" key="1">
    <source>
        <dbReference type="EMBL" id="PWN24503.1"/>
    </source>
</evidence>
<evidence type="ECO:0000313" key="2">
    <source>
        <dbReference type="Proteomes" id="UP000245884"/>
    </source>
</evidence>
<organism evidence="1 2">
    <name type="scientific">Jaminaea rosea</name>
    <dbReference type="NCBI Taxonomy" id="1569628"/>
    <lineage>
        <taxon>Eukaryota</taxon>
        <taxon>Fungi</taxon>
        <taxon>Dikarya</taxon>
        <taxon>Basidiomycota</taxon>
        <taxon>Ustilaginomycotina</taxon>
        <taxon>Exobasidiomycetes</taxon>
        <taxon>Microstromatales</taxon>
        <taxon>Microstromatales incertae sedis</taxon>
        <taxon>Jaminaea</taxon>
    </lineage>
</organism>
<keyword evidence="2" id="KW-1185">Reference proteome</keyword>
<sequence length="140" mass="15221">MRLATGLDDTRWEPRATREVAAVGVEVRIGCGRQTFFAHARHHISPRAHLSSCSRFPQSSIHHFATVPARPTPYVCQRSSSGGSKEDGRMIHELPPHRCVLSNASASCTSQSSKSPSLSPSSPRRWATICKNLPTADGSC</sequence>
<dbReference type="GeneID" id="37029066"/>
<name>A0A316UKP6_9BASI</name>
<dbReference type="Proteomes" id="UP000245884">
    <property type="component" value="Unassembled WGS sequence"/>
</dbReference>
<reference evidence="1 2" key="1">
    <citation type="journal article" date="2018" name="Mol. Biol. Evol.">
        <title>Broad Genomic Sampling Reveals a Smut Pathogenic Ancestry of the Fungal Clade Ustilaginomycotina.</title>
        <authorList>
            <person name="Kijpornyongpan T."/>
            <person name="Mondo S.J."/>
            <person name="Barry K."/>
            <person name="Sandor L."/>
            <person name="Lee J."/>
            <person name="Lipzen A."/>
            <person name="Pangilinan J."/>
            <person name="LaButti K."/>
            <person name="Hainaut M."/>
            <person name="Henrissat B."/>
            <person name="Grigoriev I.V."/>
            <person name="Spatafora J.W."/>
            <person name="Aime M.C."/>
        </authorList>
    </citation>
    <scope>NUCLEOTIDE SEQUENCE [LARGE SCALE GENOMIC DNA]</scope>
    <source>
        <strain evidence="1 2">MCA 5214</strain>
    </source>
</reference>